<dbReference type="Proteomes" id="UP001500943">
    <property type="component" value="Unassembled WGS sequence"/>
</dbReference>
<sequence length="86" mass="9515">MTIPMDATAQVALEFQAQQLRMINERLAYVRALLPNASVDWRGPTQQLFDAGVQELHRDLASARTMIEAAEQRTMSAASQLSARVG</sequence>
<organism evidence="1 2">
    <name type="scientific">Rhodoglobus aureus</name>
    <dbReference type="NCBI Taxonomy" id="191497"/>
    <lineage>
        <taxon>Bacteria</taxon>
        <taxon>Bacillati</taxon>
        <taxon>Actinomycetota</taxon>
        <taxon>Actinomycetes</taxon>
        <taxon>Micrococcales</taxon>
        <taxon>Microbacteriaceae</taxon>
        <taxon>Rhodoglobus</taxon>
    </lineage>
</organism>
<evidence type="ECO:0000313" key="2">
    <source>
        <dbReference type="Proteomes" id="UP001500943"/>
    </source>
</evidence>
<evidence type="ECO:0000313" key="1">
    <source>
        <dbReference type="EMBL" id="GAA1211529.1"/>
    </source>
</evidence>
<accession>A0ABN1VHD5</accession>
<dbReference type="RefSeq" id="WP_343923458.1">
    <property type="nucleotide sequence ID" value="NZ_BAAAKW010000017.1"/>
</dbReference>
<keyword evidence="2" id="KW-1185">Reference proteome</keyword>
<evidence type="ECO:0008006" key="3">
    <source>
        <dbReference type="Google" id="ProtNLM"/>
    </source>
</evidence>
<gene>
    <name evidence="1" type="ORF">GCM10009655_08310</name>
</gene>
<protein>
    <recommendedName>
        <fullName evidence="3">WXG100 family type VII secretion target</fullName>
    </recommendedName>
</protein>
<name>A0ABN1VHD5_9MICO</name>
<comment type="caution">
    <text evidence="1">The sequence shown here is derived from an EMBL/GenBank/DDBJ whole genome shotgun (WGS) entry which is preliminary data.</text>
</comment>
<reference evidence="1 2" key="1">
    <citation type="journal article" date="2019" name="Int. J. Syst. Evol. Microbiol.">
        <title>The Global Catalogue of Microorganisms (GCM) 10K type strain sequencing project: providing services to taxonomists for standard genome sequencing and annotation.</title>
        <authorList>
            <consortium name="The Broad Institute Genomics Platform"/>
            <consortium name="The Broad Institute Genome Sequencing Center for Infectious Disease"/>
            <person name="Wu L."/>
            <person name="Ma J."/>
        </authorList>
    </citation>
    <scope>NUCLEOTIDE SEQUENCE [LARGE SCALE GENOMIC DNA]</scope>
    <source>
        <strain evidence="1 2">JCM 12762</strain>
    </source>
</reference>
<dbReference type="EMBL" id="BAAAKW010000017">
    <property type="protein sequence ID" value="GAA1211529.1"/>
    <property type="molecule type" value="Genomic_DNA"/>
</dbReference>
<proteinExistence type="predicted"/>